<name>A1SW46_PSYIN</name>
<dbReference type="Gene3D" id="1.10.287.70">
    <property type="match status" value="1"/>
</dbReference>
<keyword evidence="6" id="KW-0851">Voltage-gated channel</keyword>
<accession>A1SW46</accession>
<evidence type="ECO:0000256" key="1">
    <source>
        <dbReference type="ARBA" id="ARBA00004141"/>
    </source>
</evidence>
<dbReference type="PANTHER" id="PTHR11537">
    <property type="entry name" value="VOLTAGE-GATED POTASSIUM CHANNEL"/>
    <property type="match status" value="1"/>
</dbReference>
<dbReference type="GO" id="GO:0008076">
    <property type="term" value="C:voltage-gated potassium channel complex"/>
    <property type="evidence" value="ECO:0007669"/>
    <property type="project" value="InterPro"/>
</dbReference>
<evidence type="ECO:0000256" key="7">
    <source>
        <dbReference type="ARBA" id="ARBA00022958"/>
    </source>
</evidence>
<organism evidence="14 15">
    <name type="scientific">Psychromonas ingrahamii (strain DSM 17664 / CCUG 51855 / 37)</name>
    <dbReference type="NCBI Taxonomy" id="357804"/>
    <lineage>
        <taxon>Bacteria</taxon>
        <taxon>Pseudomonadati</taxon>
        <taxon>Pseudomonadota</taxon>
        <taxon>Gammaproteobacteria</taxon>
        <taxon>Alteromonadales</taxon>
        <taxon>Psychromonadaceae</taxon>
        <taxon>Psychromonas</taxon>
    </lineage>
</organism>
<dbReference type="eggNOG" id="COG0569">
    <property type="taxonomic scope" value="Bacteria"/>
</dbReference>
<dbReference type="Pfam" id="PF00520">
    <property type="entry name" value="Ion_trans"/>
    <property type="match status" value="1"/>
</dbReference>
<evidence type="ECO:0000256" key="9">
    <source>
        <dbReference type="ARBA" id="ARBA00023065"/>
    </source>
</evidence>
<dbReference type="EMBL" id="CP000510">
    <property type="protein sequence ID" value="ABM03711.1"/>
    <property type="molecule type" value="Genomic_DNA"/>
</dbReference>
<dbReference type="PRINTS" id="PR00169">
    <property type="entry name" value="KCHANNEL"/>
</dbReference>
<keyword evidence="2" id="KW-0813">Transport</keyword>
<evidence type="ECO:0000256" key="4">
    <source>
        <dbReference type="ARBA" id="ARBA00022692"/>
    </source>
</evidence>
<feature type="transmembrane region" description="Helical" evidence="12">
    <location>
        <begin position="155"/>
        <end position="176"/>
    </location>
</feature>
<proteinExistence type="predicted"/>
<dbReference type="SUPFAM" id="SSF81324">
    <property type="entry name" value="Voltage-gated potassium channels"/>
    <property type="match status" value="1"/>
</dbReference>
<feature type="transmembrane region" description="Helical" evidence="12">
    <location>
        <begin position="188"/>
        <end position="205"/>
    </location>
</feature>
<dbReference type="KEGG" id="pin:Ping_1941"/>
<evidence type="ECO:0000256" key="12">
    <source>
        <dbReference type="SAM" id="Phobius"/>
    </source>
</evidence>
<dbReference type="GO" id="GO:0001508">
    <property type="term" value="P:action potential"/>
    <property type="evidence" value="ECO:0007669"/>
    <property type="project" value="TreeGrafter"/>
</dbReference>
<keyword evidence="4 12" id="KW-0812">Transmembrane</keyword>
<evidence type="ECO:0000256" key="2">
    <source>
        <dbReference type="ARBA" id="ARBA00022448"/>
    </source>
</evidence>
<gene>
    <name evidence="14" type="ordered locus">Ping_1941</name>
</gene>
<keyword evidence="5" id="KW-0631">Potassium channel</keyword>
<keyword evidence="7" id="KW-0630">Potassium</keyword>
<feature type="domain" description="Ion transport" evidence="13">
    <location>
        <begin position="32"/>
        <end position="246"/>
    </location>
</feature>
<keyword evidence="15" id="KW-1185">Reference proteome</keyword>
<evidence type="ECO:0000256" key="11">
    <source>
        <dbReference type="ARBA" id="ARBA00023303"/>
    </source>
</evidence>
<evidence type="ECO:0000256" key="6">
    <source>
        <dbReference type="ARBA" id="ARBA00022882"/>
    </source>
</evidence>
<comment type="subcellular location">
    <subcellularLocation>
        <location evidence="1">Membrane</location>
        <topology evidence="1">Multi-pass membrane protein</topology>
    </subcellularLocation>
</comment>
<evidence type="ECO:0000256" key="5">
    <source>
        <dbReference type="ARBA" id="ARBA00022826"/>
    </source>
</evidence>
<dbReference type="InterPro" id="IPR028325">
    <property type="entry name" value="VG_K_chnl"/>
</dbReference>
<dbReference type="GO" id="GO:0005249">
    <property type="term" value="F:voltage-gated potassium channel activity"/>
    <property type="evidence" value="ECO:0007669"/>
    <property type="project" value="InterPro"/>
</dbReference>
<dbReference type="AlphaFoldDB" id="A1SW46"/>
<evidence type="ECO:0000256" key="3">
    <source>
        <dbReference type="ARBA" id="ARBA00022538"/>
    </source>
</evidence>
<reference evidence="14 15" key="1">
    <citation type="submission" date="2007-01" db="EMBL/GenBank/DDBJ databases">
        <title>Complete sequence of Psychromonas ingrahamii 37.</title>
        <authorList>
            <consortium name="US DOE Joint Genome Institute"/>
            <person name="Copeland A."/>
            <person name="Lucas S."/>
            <person name="Lapidus A."/>
            <person name="Barry K."/>
            <person name="Detter J.C."/>
            <person name="Glavina del Rio T."/>
            <person name="Hammon N."/>
            <person name="Israni S."/>
            <person name="Dalin E."/>
            <person name="Tice H."/>
            <person name="Pitluck S."/>
            <person name="Thompson L.S."/>
            <person name="Brettin T."/>
            <person name="Bruce D."/>
            <person name="Han C."/>
            <person name="Tapia R."/>
            <person name="Schmutz J."/>
            <person name="Larimer F."/>
            <person name="Land M."/>
            <person name="Hauser L."/>
            <person name="Kyrpides N."/>
            <person name="Ivanova N."/>
            <person name="Staley J."/>
            <person name="Richardson P."/>
        </authorList>
    </citation>
    <scope>NUCLEOTIDE SEQUENCE [LARGE SCALE GENOMIC DNA]</scope>
    <source>
        <strain evidence="14 15">37</strain>
    </source>
</reference>
<dbReference type="STRING" id="357804.Ping_1941"/>
<sequence length="265" mass="29951">MFEALFFLRKSALINKENIRKMVDSTEHFSGKVFTFTVQSLIVVSLITFSIDTLPDLSLEIKNILNIIEIVTVGLFTLEYLLRLIISTRKLKFIVSFYGLVDLFAILPFYIASGFDLRAIRIFRLLRLVRILKLFKYNQAISRFHHALVIAKEELILFGFVAVIMLYLSAVGIYYCENAAQPEQFKSVFHSLWWSVTTLTTVGYGDMYPVTAGGKLFTFFILTIGLGVVAIPTGLVASALSKARESEMKETLTAKDNKAIKSDSQ</sequence>
<evidence type="ECO:0000313" key="14">
    <source>
        <dbReference type="EMBL" id="ABM03711.1"/>
    </source>
</evidence>
<keyword evidence="10 12" id="KW-0472">Membrane</keyword>
<dbReference type="Gene3D" id="1.20.120.350">
    <property type="entry name" value="Voltage-gated potassium channels. Chain C"/>
    <property type="match status" value="1"/>
</dbReference>
<keyword evidence="8 12" id="KW-1133">Transmembrane helix</keyword>
<feature type="transmembrane region" description="Helical" evidence="12">
    <location>
        <begin position="29"/>
        <end position="51"/>
    </location>
</feature>
<evidence type="ECO:0000259" key="13">
    <source>
        <dbReference type="Pfam" id="PF00520"/>
    </source>
</evidence>
<evidence type="ECO:0000256" key="8">
    <source>
        <dbReference type="ARBA" id="ARBA00022989"/>
    </source>
</evidence>
<keyword evidence="9" id="KW-0406">Ion transport</keyword>
<feature type="transmembrane region" description="Helical" evidence="12">
    <location>
        <begin position="217"/>
        <end position="240"/>
    </location>
</feature>
<evidence type="ECO:0000256" key="10">
    <source>
        <dbReference type="ARBA" id="ARBA00023136"/>
    </source>
</evidence>
<dbReference type="Proteomes" id="UP000000639">
    <property type="component" value="Chromosome"/>
</dbReference>
<keyword evidence="11" id="KW-0407">Ion channel</keyword>
<dbReference type="InterPro" id="IPR005821">
    <property type="entry name" value="Ion_trans_dom"/>
</dbReference>
<protein>
    <submittedName>
        <fullName evidence="14">Ion transport protein</fullName>
    </submittedName>
</protein>
<dbReference type="InterPro" id="IPR027359">
    <property type="entry name" value="Volt_channel_dom_sf"/>
</dbReference>
<dbReference type="HOGENOM" id="CLU_011722_1_1_6"/>
<keyword evidence="3" id="KW-0633">Potassium transport</keyword>
<evidence type="ECO:0000313" key="15">
    <source>
        <dbReference type="Proteomes" id="UP000000639"/>
    </source>
</evidence>
<feature type="transmembrane region" description="Helical" evidence="12">
    <location>
        <begin position="93"/>
        <end position="111"/>
    </location>
</feature>
<feature type="transmembrane region" description="Helical" evidence="12">
    <location>
        <begin position="63"/>
        <end position="81"/>
    </location>
</feature>
<dbReference type="PANTHER" id="PTHR11537:SF254">
    <property type="entry name" value="POTASSIUM VOLTAGE-GATED CHANNEL PROTEIN SHAB"/>
    <property type="match status" value="1"/>
</dbReference>